<sequence>MKWVHVSNKCGKTMKVKVIIKHDYDSSCTKLRNGQYFVYYWDWGTYQRTVTC</sequence>
<accession>A0ABV8THJ6</accession>
<evidence type="ECO:0000313" key="2">
    <source>
        <dbReference type="Proteomes" id="UP001595824"/>
    </source>
</evidence>
<reference evidence="2" key="1">
    <citation type="journal article" date="2019" name="Int. J. Syst. Evol. Microbiol.">
        <title>The Global Catalogue of Microorganisms (GCM) 10K type strain sequencing project: providing services to taxonomists for standard genome sequencing and annotation.</title>
        <authorList>
            <consortium name="The Broad Institute Genomics Platform"/>
            <consortium name="The Broad Institute Genome Sequencing Center for Infectious Disease"/>
            <person name="Wu L."/>
            <person name="Ma J."/>
        </authorList>
    </citation>
    <scope>NUCLEOTIDE SEQUENCE [LARGE SCALE GENOMIC DNA]</scope>
    <source>
        <strain evidence="2">PCU 347</strain>
    </source>
</reference>
<gene>
    <name evidence="1" type="ORF">ACFPC0_19720</name>
</gene>
<dbReference type="Gene3D" id="2.60.40.20">
    <property type="entry name" value="Alpha-amylase inhibitor"/>
    <property type="match status" value="1"/>
</dbReference>
<proteinExistence type="predicted"/>
<dbReference type="Proteomes" id="UP001595824">
    <property type="component" value="Unassembled WGS sequence"/>
</dbReference>
<protein>
    <submittedName>
        <fullName evidence="1">Uncharacterized protein</fullName>
    </submittedName>
</protein>
<keyword evidence="2" id="KW-1185">Reference proteome</keyword>
<name>A0ABV8THJ6_9ACTN</name>
<organism evidence="1 2">
    <name type="scientific">Streptomyces andamanensis</name>
    <dbReference type="NCBI Taxonomy" id="1565035"/>
    <lineage>
        <taxon>Bacteria</taxon>
        <taxon>Bacillati</taxon>
        <taxon>Actinomycetota</taxon>
        <taxon>Actinomycetes</taxon>
        <taxon>Kitasatosporales</taxon>
        <taxon>Streptomycetaceae</taxon>
        <taxon>Streptomyces</taxon>
    </lineage>
</organism>
<dbReference type="InterPro" id="IPR036379">
    <property type="entry name" value="A-amylase_inhib_sf"/>
</dbReference>
<comment type="caution">
    <text evidence="1">The sequence shown here is derived from an EMBL/GenBank/DDBJ whole genome shotgun (WGS) entry which is preliminary data.</text>
</comment>
<dbReference type="EMBL" id="JBHSDP010000020">
    <property type="protein sequence ID" value="MFC4329974.1"/>
    <property type="molecule type" value="Genomic_DNA"/>
</dbReference>
<dbReference type="RefSeq" id="WP_381740706.1">
    <property type="nucleotide sequence ID" value="NZ_JBHSDP010000020.1"/>
</dbReference>
<evidence type="ECO:0000313" key="1">
    <source>
        <dbReference type="EMBL" id="MFC4329974.1"/>
    </source>
</evidence>